<proteinExistence type="predicted"/>
<gene>
    <name evidence="1" type="ORF">BDU57DRAFT_533507</name>
</gene>
<sequence length="171" mass="19032">MSTSTATPAQISISQTKSILRQLKHMFSPAEWNNYISALHFSLTQGQLVDTHTSAPAVVQLFQQMLAQELNADMPRTLPSSLAATYPWASMDMPVIEHYMRFANRRDNVKGHGKDVEAARNEAMRICVTVLGDESGRKSEEGLIHQLTGLKIQGHDSHEEVLSEQFGGLRL</sequence>
<name>A0A6A5QA54_AMPQU</name>
<evidence type="ECO:0000313" key="2">
    <source>
        <dbReference type="Proteomes" id="UP000800096"/>
    </source>
</evidence>
<keyword evidence="2" id="KW-1185">Reference proteome</keyword>
<reference evidence="1" key="1">
    <citation type="journal article" date="2020" name="Stud. Mycol.">
        <title>101 Dothideomycetes genomes: a test case for predicting lifestyles and emergence of pathogens.</title>
        <authorList>
            <person name="Haridas S."/>
            <person name="Albert R."/>
            <person name="Binder M."/>
            <person name="Bloem J."/>
            <person name="Labutti K."/>
            <person name="Salamov A."/>
            <person name="Andreopoulos B."/>
            <person name="Baker S."/>
            <person name="Barry K."/>
            <person name="Bills G."/>
            <person name="Bluhm B."/>
            <person name="Cannon C."/>
            <person name="Castanera R."/>
            <person name="Culley D."/>
            <person name="Daum C."/>
            <person name="Ezra D."/>
            <person name="Gonzalez J."/>
            <person name="Henrissat B."/>
            <person name="Kuo A."/>
            <person name="Liang C."/>
            <person name="Lipzen A."/>
            <person name="Lutzoni F."/>
            <person name="Magnuson J."/>
            <person name="Mondo S."/>
            <person name="Nolan M."/>
            <person name="Ohm R."/>
            <person name="Pangilinan J."/>
            <person name="Park H.-J."/>
            <person name="Ramirez L."/>
            <person name="Alfaro M."/>
            <person name="Sun H."/>
            <person name="Tritt A."/>
            <person name="Yoshinaga Y."/>
            <person name="Zwiers L.-H."/>
            <person name="Turgeon B."/>
            <person name="Goodwin S."/>
            <person name="Spatafora J."/>
            <person name="Crous P."/>
            <person name="Grigoriev I."/>
        </authorList>
    </citation>
    <scope>NUCLEOTIDE SEQUENCE</scope>
    <source>
        <strain evidence="1">HMLAC05119</strain>
    </source>
</reference>
<dbReference type="EMBL" id="ML979144">
    <property type="protein sequence ID" value="KAF1911394.1"/>
    <property type="molecule type" value="Genomic_DNA"/>
</dbReference>
<protein>
    <submittedName>
        <fullName evidence="1">Uncharacterized protein</fullName>
    </submittedName>
</protein>
<dbReference type="AlphaFoldDB" id="A0A6A5QA54"/>
<accession>A0A6A5QA54</accession>
<evidence type="ECO:0000313" key="1">
    <source>
        <dbReference type="EMBL" id="KAF1911394.1"/>
    </source>
</evidence>
<dbReference type="Proteomes" id="UP000800096">
    <property type="component" value="Unassembled WGS sequence"/>
</dbReference>
<organism evidence="1 2">
    <name type="scientific">Ampelomyces quisqualis</name>
    <name type="common">Powdery mildew agent</name>
    <dbReference type="NCBI Taxonomy" id="50730"/>
    <lineage>
        <taxon>Eukaryota</taxon>
        <taxon>Fungi</taxon>
        <taxon>Dikarya</taxon>
        <taxon>Ascomycota</taxon>
        <taxon>Pezizomycotina</taxon>
        <taxon>Dothideomycetes</taxon>
        <taxon>Pleosporomycetidae</taxon>
        <taxon>Pleosporales</taxon>
        <taxon>Pleosporineae</taxon>
        <taxon>Phaeosphaeriaceae</taxon>
        <taxon>Ampelomyces</taxon>
    </lineage>
</organism>